<sequence length="234" mass="27416">MQTTFQRLDLTWLVKSPKDDPPTFWEGADWFDVGWRNRHQFQVSYPKEPDLPLIDLNKTFGNKVIPKQPQREKSQAADNAKKPTDDVNGDTKPEPKPAPGTGATEEDLPKNDFTDELRENDFTDDNPDDDRNNGIDEEDKRDDEQETMNRVELTEAVQEVQHFNNMATDQIRKIMEQLMSQQEVMDDVTGRFQDNMSNKVNKKRKREEIEDKRRALRRKFKELDDEELGMTDEA</sequence>
<dbReference type="Proteomes" id="UP001287356">
    <property type="component" value="Unassembled WGS sequence"/>
</dbReference>
<evidence type="ECO:0000313" key="3">
    <source>
        <dbReference type="Proteomes" id="UP001287356"/>
    </source>
</evidence>
<dbReference type="AlphaFoldDB" id="A0AAE0JWE7"/>
<reference evidence="2" key="2">
    <citation type="submission" date="2023-06" db="EMBL/GenBank/DDBJ databases">
        <authorList>
            <consortium name="Lawrence Berkeley National Laboratory"/>
            <person name="Haridas S."/>
            <person name="Hensen N."/>
            <person name="Bonometti L."/>
            <person name="Westerberg I."/>
            <person name="Brannstrom I.O."/>
            <person name="Guillou S."/>
            <person name="Cros-Aarteil S."/>
            <person name="Calhoun S."/>
            <person name="Kuo A."/>
            <person name="Mondo S."/>
            <person name="Pangilinan J."/>
            <person name="Riley R."/>
            <person name="Labutti K."/>
            <person name="Andreopoulos B."/>
            <person name="Lipzen A."/>
            <person name="Chen C."/>
            <person name="Yanf M."/>
            <person name="Daum C."/>
            <person name="Ng V."/>
            <person name="Clum A."/>
            <person name="Steindorff A."/>
            <person name="Ohm R."/>
            <person name="Martin F."/>
            <person name="Silar P."/>
            <person name="Natvig D."/>
            <person name="Lalanne C."/>
            <person name="Gautier V."/>
            <person name="Ament-Velasquez S.L."/>
            <person name="Kruys A."/>
            <person name="Hutchinson M.I."/>
            <person name="Powell A.J."/>
            <person name="Barry K."/>
            <person name="Miller A.N."/>
            <person name="Grigoriev I.V."/>
            <person name="Debuchy R."/>
            <person name="Gladieux P."/>
            <person name="Thoren M.H."/>
            <person name="Johannesson H."/>
        </authorList>
    </citation>
    <scope>NUCLEOTIDE SEQUENCE</scope>
    <source>
        <strain evidence="2">CBS 958.72</strain>
    </source>
</reference>
<feature type="region of interest" description="Disordered" evidence="1">
    <location>
        <begin position="189"/>
        <end position="208"/>
    </location>
</feature>
<feature type="compositionally biased region" description="Basic and acidic residues" evidence="1">
    <location>
        <begin position="69"/>
        <end position="95"/>
    </location>
</feature>
<feature type="compositionally biased region" description="Acidic residues" evidence="1">
    <location>
        <begin position="135"/>
        <end position="146"/>
    </location>
</feature>
<dbReference type="EMBL" id="JAULSN010000008">
    <property type="protein sequence ID" value="KAK3365558.1"/>
    <property type="molecule type" value="Genomic_DNA"/>
</dbReference>
<protein>
    <submittedName>
        <fullName evidence="2">Uncharacterized protein</fullName>
    </submittedName>
</protein>
<name>A0AAE0JWE7_9PEZI</name>
<keyword evidence="3" id="KW-1185">Reference proteome</keyword>
<evidence type="ECO:0000313" key="2">
    <source>
        <dbReference type="EMBL" id="KAK3365558.1"/>
    </source>
</evidence>
<feature type="compositionally biased region" description="Basic and acidic residues" evidence="1">
    <location>
        <begin position="107"/>
        <end position="121"/>
    </location>
</feature>
<reference evidence="2" key="1">
    <citation type="journal article" date="2023" name="Mol. Phylogenet. Evol.">
        <title>Genome-scale phylogeny and comparative genomics of the fungal order Sordariales.</title>
        <authorList>
            <person name="Hensen N."/>
            <person name="Bonometti L."/>
            <person name="Westerberg I."/>
            <person name="Brannstrom I.O."/>
            <person name="Guillou S."/>
            <person name="Cros-Aarteil S."/>
            <person name="Calhoun S."/>
            <person name="Haridas S."/>
            <person name="Kuo A."/>
            <person name="Mondo S."/>
            <person name="Pangilinan J."/>
            <person name="Riley R."/>
            <person name="LaButti K."/>
            <person name="Andreopoulos B."/>
            <person name="Lipzen A."/>
            <person name="Chen C."/>
            <person name="Yan M."/>
            <person name="Daum C."/>
            <person name="Ng V."/>
            <person name="Clum A."/>
            <person name="Steindorff A."/>
            <person name="Ohm R.A."/>
            <person name="Martin F."/>
            <person name="Silar P."/>
            <person name="Natvig D.O."/>
            <person name="Lalanne C."/>
            <person name="Gautier V."/>
            <person name="Ament-Velasquez S.L."/>
            <person name="Kruys A."/>
            <person name="Hutchinson M.I."/>
            <person name="Powell A.J."/>
            <person name="Barry K."/>
            <person name="Miller A.N."/>
            <person name="Grigoriev I.V."/>
            <person name="Debuchy R."/>
            <person name="Gladieux P."/>
            <person name="Hiltunen Thoren M."/>
            <person name="Johannesson H."/>
        </authorList>
    </citation>
    <scope>NUCLEOTIDE SEQUENCE</scope>
    <source>
        <strain evidence="2">CBS 958.72</strain>
    </source>
</reference>
<accession>A0AAE0JWE7</accession>
<evidence type="ECO:0000256" key="1">
    <source>
        <dbReference type="SAM" id="MobiDB-lite"/>
    </source>
</evidence>
<feature type="region of interest" description="Disordered" evidence="1">
    <location>
        <begin position="62"/>
        <end position="147"/>
    </location>
</feature>
<comment type="caution">
    <text evidence="2">The sequence shown here is derived from an EMBL/GenBank/DDBJ whole genome shotgun (WGS) entry which is preliminary data.</text>
</comment>
<gene>
    <name evidence="2" type="ORF">B0T24DRAFT_682649</name>
</gene>
<proteinExistence type="predicted"/>
<organism evidence="2 3">
    <name type="scientific">Lasiosphaeria ovina</name>
    <dbReference type="NCBI Taxonomy" id="92902"/>
    <lineage>
        <taxon>Eukaryota</taxon>
        <taxon>Fungi</taxon>
        <taxon>Dikarya</taxon>
        <taxon>Ascomycota</taxon>
        <taxon>Pezizomycotina</taxon>
        <taxon>Sordariomycetes</taxon>
        <taxon>Sordariomycetidae</taxon>
        <taxon>Sordariales</taxon>
        <taxon>Lasiosphaeriaceae</taxon>
        <taxon>Lasiosphaeria</taxon>
    </lineage>
</organism>